<dbReference type="Proteomes" id="UP000555552">
    <property type="component" value="Unassembled WGS sequence"/>
</dbReference>
<dbReference type="GO" id="GO:0055052">
    <property type="term" value="C:ATP-binding cassette (ABC) transporter complex, substrate-binding subunit-containing"/>
    <property type="evidence" value="ECO:0007669"/>
    <property type="project" value="TreeGrafter"/>
</dbReference>
<evidence type="ECO:0000256" key="2">
    <source>
        <dbReference type="ARBA" id="ARBA00022448"/>
    </source>
</evidence>
<protein>
    <submittedName>
        <fullName evidence="5">Extracellular solute-binding protein</fullName>
    </submittedName>
</protein>
<keyword evidence="2" id="KW-0813">Transport</keyword>
<keyword evidence="3 4" id="KW-0732">Signal</keyword>
<dbReference type="GO" id="GO:0015768">
    <property type="term" value="P:maltose transport"/>
    <property type="evidence" value="ECO:0007669"/>
    <property type="project" value="TreeGrafter"/>
</dbReference>
<feature type="signal peptide" evidence="4">
    <location>
        <begin position="1"/>
        <end position="31"/>
    </location>
</feature>
<accession>A0A849BL75</accession>
<evidence type="ECO:0000256" key="3">
    <source>
        <dbReference type="ARBA" id="ARBA00022729"/>
    </source>
</evidence>
<reference evidence="5 6" key="1">
    <citation type="submission" date="2020-05" db="EMBL/GenBank/DDBJ databases">
        <title>MicrobeNet Type strains.</title>
        <authorList>
            <person name="Nicholson A.C."/>
        </authorList>
    </citation>
    <scope>NUCLEOTIDE SEQUENCE [LARGE SCALE GENOMIC DNA]</scope>
    <source>
        <strain evidence="5 6">JCM 14547</strain>
    </source>
</reference>
<evidence type="ECO:0000256" key="4">
    <source>
        <dbReference type="SAM" id="SignalP"/>
    </source>
</evidence>
<gene>
    <name evidence="5" type="ORF">HLB09_03005</name>
</gene>
<dbReference type="RefSeq" id="WP_171201928.1">
    <property type="nucleotide sequence ID" value="NZ_BAAANP010000011.1"/>
</dbReference>
<dbReference type="AlphaFoldDB" id="A0A849BL75"/>
<comment type="similarity">
    <text evidence="1">Belongs to the bacterial solute-binding protein 1 family.</text>
</comment>
<feature type="chain" id="PRO_5039721937" evidence="4">
    <location>
        <begin position="32"/>
        <end position="443"/>
    </location>
</feature>
<dbReference type="EMBL" id="JABEMA010000019">
    <property type="protein sequence ID" value="NNH22073.1"/>
    <property type="molecule type" value="Genomic_DNA"/>
</dbReference>
<keyword evidence="6" id="KW-1185">Reference proteome</keyword>
<dbReference type="PROSITE" id="PS51257">
    <property type="entry name" value="PROKAR_LIPOPROTEIN"/>
    <property type="match status" value="1"/>
</dbReference>
<dbReference type="Gene3D" id="3.40.190.10">
    <property type="entry name" value="Periplasmic binding protein-like II"/>
    <property type="match status" value="2"/>
</dbReference>
<evidence type="ECO:0000313" key="5">
    <source>
        <dbReference type="EMBL" id="NNH22073.1"/>
    </source>
</evidence>
<proteinExistence type="inferred from homology"/>
<dbReference type="PANTHER" id="PTHR30061:SF50">
    <property type="entry name" value="MALTOSE_MALTODEXTRIN-BINDING PERIPLASMIC PROTEIN"/>
    <property type="match status" value="1"/>
</dbReference>
<evidence type="ECO:0000313" key="6">
    <source>
        <dbReference type="Proteomes" id="UP000555552"/>
    </source>
</evidence>
<comment type="caution">
    <text evidence="5">The sequence shown here is derived from an EMBL/GenBank/DDBJ whole genome shotgun (WGS) entry which is preliminary data.</text>
</comment>
<sequence>MRHARTTTAGALGITALLALSACGSSGSSGASGAPASIGGADGEGETLTVWVMDGDYTEPTLDAINERFTEETGAEVDVQVQQWDGITTKVSTALSTSTPPDVLDLGNTQVPGYAANGALLDLSSYADDLRAGRTWLAGLEDPATIDGTLYAVPGFAGTRTVIYNTTMWADAGVTEPPTTYEELTSALDAVAAANGGTTGFAPFYYPAGQWYAGLQWVWDAGGEMATDEDGTWTGQMSSPESQQGLQQFKDFQNTYSTGASQTLDVLSPDQTQIFADGQTSAIIATSSSIDMITSANPDITEDDLGTFPFPGTSGEAQPVFLGGSVWGVAARTDQPDLALEWVSIAASPEIQDEYVFGEQGWIPNSTEAVEAAQATGLSPVDEGYFAASLRSRATPAAASWPTLEGDQSVNELFTSVASGSKTPEQAAADFDDHLESVLNEGQ</sequence>
<dbReference type="InterPro" id="IPR006059">
    <property type="entry name" value="SBP"/>
</dbReference>
<organism evidence="5 6">
    <name type="scientific">Pseudokineococcus marinus</name>
    <dbReference type="NCBI Taxonomy" id="351215"/>
    <lineage>
        <taxon>Bacteria</taxon>
        <taxon>Bacillati</taxon>
        <taxon>Actinomycetota</taxon>
        <taxon>Actinomycetes</taxon>
        <taxon>Kineosporiales</taxon>
        <taxon>Kineosporiaceae</taxon>
        <taxon>Pseudokineococcus</taxon>
    </lineage>
</organism>
<dbReference type="GO" id="GO:1901982">
    <property type="term" value="F:maltose binding"/>
    <property type="evidence" value="ECO:0007669"/>
    <property type="project" value="TreeGrafter"/>
</dbReference>
<dbReference type="Pfam" id="PF13416">
    <property type="entry name" value="SBP_bac_8"/>
    <property type="match status" value="1"/>
</dbReference>
<evidence type="ECO:0000256" key="1">
    <source>
        <dbReference type="ARBA" id="ARBA00008520"/>
    </source>
</evidence>
<dbReference type="PANTHER" id="PTHR30061">
    <property type="entry name" value="MALTOSE-BINDING PERIPLASMIC PROTEIN"/>
    <property type="match status" value="1"/>
</dbReference>
<dbReference type="SUPFAM" id="SSF53850">
    <property type="entry name" value="Periplasmic binding protein-like II"/>
    <property type="match status" value="1"/>
</dbReference>
<dbReference type="GO" id="GO:0042956">
    <property type="term" value="P:maltodextrin transmembrane transport"/>
    <property type="evidence" value="ECO:0007669"/>
    <property type="project" value="TreeGrafter"/>
</dbReference>
<name>A0A849BL75_9ACTN</name>